<feature type="signal peptide" evidence="2">
    <location>
        <begin position="1"/>
        <end position="32"/>
    </location>
</feature>
<protein>
    <recommendedName>
        <fullName evidence="5">ATP-dependent DNA helicase RecG</fullName>
    </recommendedName>
</protein>
<keyword evidence="4" id="KW-1185">Reference proteome</keyword>
<keyword evidence="2" id="KW-0732">Signal</keyword>
<sequence length="678" mass="72269">MRPRRTRTALRAAVLALLLAGPTAAVPAPALATPLAAPTDTAAVSLADGCDPVDPTACLLPFPSDLHTVADPATDTGIRVDLQRSTMPENIFGTNIDPTDWNRNDGFSPGSMLLTRIPGLDPTVSGIAPATDIGRSLAPDAPIVLVNTRTGERHPYWAELDANAADNPDRQVLVIRPARNLDENTRYAVGLRHLRDSAGTSIPASDLFATLRAPTAPADPALHRRWEYAQRAIGALDTAGVDRASLYLAWDFTVASGRSLTERIRHMRDDAFGQLGTLAPTVTVDRVTDYTAEQDPDVRRQVEATVRVPNYLDTTLGLPGSRLNYGPDGLPERRDLAISAKFYCNIPRSASAATPARPALYGHGLLGSPTEIDSRKLKQYARESNSMLCATPWIGMATGDIPNVARSLGDFSQFGSIPDRTQQSFLNFLYLGRALIHARGLTVRDAFRDETGPLTRSGAGQLVYLGNSQGGILGGALCAVATDFTRCSLGVPAANYSTLLDRSVDFDQFHPVFHNAYPDPVDRQLCLALAQMLWDRGEANGYLHHLTRDPLPGTPTKRVIMVEAFGDHQVANVATEVQARTIGARLRTPALAAGRSADVVPFWGIPAVPALPHAGSALVMVDSGSPAPPAGNTPPREGPDPHGHPANSPQIRAMIANFLDTGELVDTCAGAPCTAPTG</sequence>
<dbReference type="AlphaFoldDB" id="A0A1C6TJ51"/>
<gene>
    <name evidence="3" type="ORF">GA0074692_6496</name>
</gene>
<dbReference type="EMBL" id="FMHW01000002">
    <property type="protein sequence ID" value="SCL41786.1"/>
    <property type="molecule type" value="Genomic_DNA"/>
</dbReference>
<dbReference type="RefSeq" id="WP_091651652.1">
    <property type="nucleotide sequence ID" value="NZ_FMHW01000002.1"/>
</dbReference>
<evidence type="ECO:0008006" key="5">
    <source>
        <dbReference type="Google" id="ProtNLM"/>
    </source>
</evidence>
<name>A0A1C6TJ51_9ACTN</name>
<dbReference type="Proteomes" id="UP000198959">
    <property type="component" value="Unassembled WGS sequence"/>
</dbReference>
<accession>A0A1C6TJ51</accession>
<evidence type="ECO:0000313" key="3">
    <source>
        <dbReference type="EMBL" id="SCL41786.1"/>
    </source>
</evidence>
<dbReference type="STRING" id="145854.GA0074692_6496"/>
<proteinExistence type="predicted"/>
<evidence type="ECO:0000256" key="2">
    <source>
        <dbReference type="SAM" id="SignalP"/>
    </source>
</evidence>
<feature type="region of interest" description="Disordered" evidence="1">
    <location>
        <begin position="621"/>
        <end position="648"/>
    </location>
</feature>
<reference evidence="4" key="1">
    <citation type="submission" date="2016-06" db="EMBL/GenBank/DDBJ databases">
        <authorList>
            <person name="Varghese N."/>
            <person name="Submissions Spin"/>
        </authorList>
    </citation>
    <scope>NUCLEOTIDE SEQUENCE [LARGE SCALE GENOMIC DNA]</scope>
    <source>
        <strain evidence="4">DSM 43817</strain>
    </source>
</reference>
<evidence type="ECO:0000256" key="1">
    <source>
        <dbReference type="SAM" id="MobiDB-lite"/>
    </source>
</evidence>
<dbReference type="OrthoDB" id="5377249at2"/>
<organism evidence="3 4">
    <name type="scientific">Micromonospora pallida</name>
    <dbReference type="NCBI Taxonomy" id="145854"/>
    <lineage>
        <taxon>Bacteria</taxon>
        <taxon>Bacillati</taxon>
        <taxon>Actinomycetota</taxon>
        <taxon>Actinomycetes</taxon>
        <taxon>Micromonosporales</taxon>
        <taxon>Micromonosporaceae</taxon>
        <taxon>Micromonospora</taxon>
    </lineage>
</organism>
<evidence type="ECO:0000313" key="4">
    <source>
        <dbReference type="Proteomes" id="UP000198959"/>
    </source>
</evidence>
<feature type="chain" id="PRO_5008746766" description="ATP-dependent DNA helicase RecG" evidence="2">
    <location>
        <begin position="33"/>
        <end position="678"/>
    </location>
</feature>